<dbReference type="EMBL" id="MJFZ01001406">
    <property type="protein sequence ID" value="RAW22162.1"/>
    <property type="molecule type" value="Genomic_DNA"/>
</dbReference>
<proteinExistence type="predicted"/>
<gene>
    <name evidence="3" type="ORF">PC110_g21397</name>
    <name evidence="2" type="ORF">PC117_g23096</name>
</gene>
<name>A0A329RFH3_9STRA</name>
<sequence length="64" mass="7190">MAQLTEQTTGNRPPVNGDTPVANKGLGRCFNEMKMGNWIQLFDPMSVRQAMWSDLNHDLARPMA</sequence>
<organism evidence="3 4">
    <name type="scientific">Phytophthora cactorum</name>
    <dbReference type="NCBI Taxonomy" id="29920"/>
    <lineage>
        <taxon>Eukaryota</taxon>
        <taxon>Sar</taxon>
        <taxon>Stramenopiles</taxon>
        <taxon>Oomycota</taxon>
        <taxon>Peronosporomycetes</taxon>
        <taxon>Peronosporales</taxon>
        <taxon>Peronosporaceae</taxon>
        <taxon>Phytophthora</taxon>
    </lineage>
</organism>
<accession>A0A329RFH3</accession>
<reference evidence="2" key="2">
    <citation type="submission" date="2018-10" db="EMBL/GenBank/DDBJ databases">
        <title>Effector identification in a new, highly contiguous assembly of the strawberry crown rot pathogen Phytophthora cactorum.</title>
        <authorList>
            <person name="Armitage A.D."/>
            <person name="Nellist C.F."/>
            <person name="Bates H."/>
            <person name="Vickerstaff R.J."/>
            <person name="Harrison R.J."/>
        </authorList>
    </citation>
    <scope>NUCLEOTIDE SEQUENCE</scope>
    <source>
        <strain evidence="2">4040</strain>
    </source>
</reference>
<reference evidence="3 4" key="1">
    <citation type="submission" date="2018-01" db="EMBL/GenBank/DDBJ databases">
        <title>Draft genome of the strawberry crown rot pathogen Phytophthora cactorum.</title>
        <authorList>
            <person name="Armitage A.D."/>
            <person name="Lysoe E."/>
            <person name="Nellist C.F."/>
            <person name="Harrison R.J."/>
            <person name="Brurberg M.B."/>
        </authorList>
    </citation>
    <scope>NUCLEOTIDE SEQUENCE [LARGE SCALE GENOMIC DNA]</scope>
    <source>
        <strain evidence="3 4">10300</strain>
    </source>
</reference>
<dbReference type="Proteomes" id="UP000736787">
    <property type="component" value="Unassembled WGS sequence"/>
</dbReference>
<dbReference type="VEuPathDB" id="FungiDB:PC110_g21397"/>
<dbReference type="OrthoDB" id="128579at2759"/>
<dbReference type="Proteomes" id="UP000251314">
    <property type="component" value="Unassembled WGS sequence"/>
</dbReference>
<evidence type="ECO:0000313" key="4">
    <source>
        <dbReference type="Proteomes" id="UP000251314"/>
    </source>
</evidence>
<feature type="region of interest" description="Disordered" evidence="1">
    <location>
        <begin position="1"/>
        <end position="24"/>
    </location>
</feature>
<protein>
    <submittedName>
        <fullName evidence="3">Uncharacterized protein</fullName>
    </submittedName>
</protein>
<evidence type="ECO:0000313" key="3">
    <source>
        <dbReference type="EMBL" id="RAW22162.1"/>
    </source>
</evidence>
<feature type="compositionally biased region" description="Polar residues" evidence="1">
    <location>
        <begin position="1"/>
        <end position="11"/>
    </location>
</feature>
<evidence type="ECO:0000256" key="1">
    <source>
        <dbReference type="SAM" id="MobiDB-lite"/>
    </source>
</evidence>
<evidence type="ECO:0000313" key="2">
    <source>
        <dbReference type="EMBL" id="KAG2896007.1"/>
    </source>
</evidence>
<keyword evidence="4" id="KW-1185">Reference proteome</keyword>
<comment type="caution">
    <text evidence="3">The sequence shown here is derived from an EMBL/GenBank/DDBJ whole genome shotgun (WGS) entry which is preliminary data.</text>
</comment>
<dbReference type="EMBL" id="RCMK01001357">
    <property type="protein sequence ID" value="KAG2896007.1"/>
    <property type="molecule type" value="Genomic_DNA"/>
</dbReference>
<dbReference type="AlphaFoldDB" id="A0A329RFH3"/>